<dbReference type="InterPro" id="IPR051334">
    <property type="entry name" value="SRPK"/>
</dbReference>
<evidence type="ECO:0000256" key="3">
    <source>
        <dbReference type="ARBA" id="ARBA00022679"/>
    </source>
</evidence>
<evidence type="ECO:0000256" key="10">
    <source>
        <dbReference type="SAM" id="MobiDB-lite"/>
    </source>
</evidence>
<dbReference type="InterPro" id="IPR017441">
    <property type="entry name" value="Protein_kinase_ATP_BS"/>
</dbReference>
<keyword evidence="5 12" id="KW-0418">Kinase</keyword>
<dbReference type="STRING" id="1081109.A0A166NSE6"/>
<evidence type="ECO:0000256" key="6">
    <source>
        <dbReference type="ARBA" id="ARBA00022840"/>
    </source>
</evidence>
<dbReference type="PANTHER" id="PTHR47634:SF9">
    <property type="entry name" value="PROTEIN KINASE DOMAIN-CONTAINING PROTEIN-RELATED"/>
    <property type="match status" value="1"/>
</dbReference>
<evidence type="ECO:0000256" key="5">
    <source>
        <dbReference type="ARBA" id="ARBA00022777"/>
    </source>
</evidence>
<dbReference type="GO" id="GO:0004674">
    <property type="term" value="F:protein serine/threonine kinase activity"/>
    <property type="evidence" value="ECO:0007669"/>
    <property type="project" value="UniProtKB-KW"/>
</dbReference>
<dbReference type="InterPro" id="IPR011009">
    <property type="entry name" value="Kinase-like_dom_sf"/>
</dbReference>
<protein>
    <recommendedName>
        <fullName evidence="1">non-specific serine/threonine protein kinase</fullName>
        <ecNumber evidence="1">2.7.11.1</ecNumber>
    </recommendedName>
</protein>
<evidence type="ECO:0000256" key="1">
    <source>
        <dbReference type="ARBA" id="ARBA00012513"/>
    </source>
</evidence>
<keyword evidence="6 9" id="KW-0067">ATP-binding</keyword>
<dbReference type="Gene3D" id="3.30.200.20">
    <property type="entry name" value="Phosphorylase Kinase, domain 1"/>
    <property type="match status" value="1"/>
</dbReference>
<proteinExistence type="predicted"/>
<evidence type="ECO:0000259" key="11">
    <source>
        <dbReference type="SMART" id="SM00220"/>
    </source>
</evidence>
<evidence type="ECO:0000256" key="4">
    <source>
        <dbReference type="ARBA" id="ARBA00022741"/>
    </source>
</evidence>
<feature type="domain" description="Protein kinase" evidence="11">
    <location>
        <begin position="53"/>
        <end position="332"/>
    </location>
</feature>
<keyword evidence="13" id="KW-1185">Reference proteome</keyword>
<comment type="catalytic activity">
    <reaction evidence="7">
        <text>L-threonyl-[protein] + ATP = O-phospho-L-threonyl-[protein] + ADP + H(+)</text>
        <dbReference type="Rhea" id="RHEA:46608"/>
        <dbReference type="Rhea" id="RHEA-COMP:11060"/>
        <dbReference type="Rhea" id="RHEA-COMP:11605"/>
        <dbReference type="ChEBI" id="CHEBI:15378"/>
        <dbReference type="ChEBI" id="CHEBI:30013"/>
        <dbReference type="ChEBI" id="CHEBI:30616"/>
        <dbReference type="ChEBI" id="CHEBI:61977"/>
        <dbReference type="ChEBI" id="CHEBI:456216"/>
        <dbReference type="EC" id="2.7.11.1"/>
    </reaction>
</comment>
<organism evidence="12 13">
    <name type="scientific">Moelleriella libera RCEF 2490</name>
    <dbReference type="NCBI Taxonomy" id="1081109"/>
    <lineage>
        <taxon>Eukaryota</taxon>
        <taxon>Fungi</taxon>
        <taxon>Dikarya</taxon>
        <taxon>Ascomycota</taxon>
        <taxon>Pezizomycotina</taxon>
        <taxon>Sordariomycetes</taxon>
        <taxon>Hypocreomycetidae</taxon>
        <taxon>Hypocreales</taxon>
        <taxon>Clavicipitaceae</taxon>
        <taxon>Moelleriella</taxon>
    </lineage>
</organism>
<comment type="caution">
    <text evidence="12">The sequence shown here is derived from an EMBL/GenBank/DDBJ whole genome shotgun (WGS) entry which is preliminary data.</text>
</comment>
<dbReference type="GO" id="GO:0005737">
    <property type="term" value="C:cytoplasm"/>
    <property type="evidence" value="ECO:0007669"/>
    <property type="project" value="TreeGrafter"/>
</dbReference>
<dbReference type="PANTHER" id="PTHR47634">
    <property type="entry name" value="PROTEIN KINASE DOMAIN-CONTAINING PROTEIN-RELATED"/>
    <property type="match status" value="1"/>
</dbReference>
<dbReference type="Proteomes" id="UP000078544">
    <property type="component" value="Unassembled WGS sequence"/>
</dbReference>
<dbReference type="GO" id="GO:0005634">
    <property type="term" value="C:nucleus"/>
    <property type="evidence" value="ECO:0007669"/>
    <property type="project" value="TreeGrafter"/>
</dbReference>
<dbReference type="SMART" id="SM00220">
    <property type="entry name" value="S_TKc"/>
    <property type="match status" value="1"/>
</dbReference>
<keyword evidence="3" id="KW-0808">Transferase</keyword>
<dbReference type="SUPFAM" id="SSF56112">
    <property type="entry name" value="Protein kinase-like (PK-like)"/>
    <property type="match status" value="1"/>
</dbReference>
<dbReference type="OrthoDB" id="5979581at2759"/>
<evidence type="ECO:0000256" key="2">
    <source>
        <dbReference type="ARBA" id="ARBA00022527"/>
    </source>
</evidence>
<dbReference type="AlphaFoldDB" id="A0A166NSE6"/>
<name>A0A166NSE6_9HYPO</name>
<dbReference type="GO" id="GO:0050684">
    <property type="term" value="P:regulation of mRNA processing"/>
    <property type="evidence" value="ECO:0007669"/>
    <property type="project" value="TreeGrafter"/>
</dbReference>
<sequence length="491" mass="54877">MSSQQDLFFYVGDGIGVEDLARYKPGGFHPIILGDVLPRPGSCVNDVTKRPRYRVAQKLGFGAFSTVWLARDLDEQKYVALKVVTEVYADNDQADPNYANFGIAVPQLQQFDESAIADYFADPPVIPVAPRDASFPKDTIPSYIAESVSLGSLVLANNCFPPPDEICLKIMDFGRAYWTDESVRELPDAAPPTIRPPEVYIYELSDNKIGSLWSQDADIWAIGCIAYQIKTGGQLLRVQGDSQYQFYQALRIGGAPPKDWLKFWDLKTFCESTKSWKRPVLPFFDTDKAWESRRPKGDPGSEVFLDLIRRMVTTEATKRHFPNKTSNQLSLYERSEASPPQATPGRAAGGNTAGPHILFPFAPQPTSIYPCEPAGTACHNPVDPTASFQQTVSSLPPPSASVEEVRKYIKALLGTQHNTTYDYAEEVAAKWRLGRGWALRELPADQFIACFGDDVGPYLYRDVQEDLLAEKRSTTWDAWAQSETKELYWGE</sequence>
<dbReference type="GO" id="GO:0000245">
    <property type="term" value="P:spliceosomal complex assembly"/>
    <property type="evidence" value="ECO:0007669"/>
    <property type="project" value="TreeGrafter"/>
</dbReference>
<feature type="region of interest" description="Disordered" evidence="10">
    <location>
        <begin position="316"/>
        <end position="354"/>
    </location>
</feature>
<dbReference type="Gene3D" id="1.10.510.10">
    <property type="entry name" value="Transferase(Phosphotransferase) domain 1"/>
    <property type="match status" value="1"/>
</dbReference>
<dbReference type="InterPro" id="IPR000719">
    <property type="entry name" value="Prot_kinase_dom"/>
</dbReference>
<evidence type="ECO:0000313" key="12">
    <source>
        <dbReference type="EMBL" id="KZZ92060.1"/>
    </source>
</evidence>
<comment type="catalytic activity">
    <reaction evidence="8">
        <text>L-seryl-[protein] + ATP = O-phospho-L-seryl-[protein] + ADP + H(+)</text>
        <dbReference type="Rhea" id="RHEA:17989"/>
        <dbReference type="Rhea" id="RHEA-COMP:9863"/>
        <dbReference type="Rhea" id="RHEA-COMP:11604"/>
        <dbReference type="ChEBI" id="CHEBI:15378"/>
        <dbReference type="ChEBI" id="CHEBI:29999"/>
        <dbReference type="ChEBI" id="CHEBI:30616"/>
        <dbReference type="ChEBI" id="CHEBI:83421"/>
        <dbReference type="ChEBI" id="CHEBI:456216"/>
        <dbReference type="EC" id="2.7.11.1"/>
    </reaction>
</comment>
<keyword evidence="2 12" id="KW-0723">Serine/threonine-protein kinase</keyword>
<accession>A0A166NSE6</accession>
<dbReference type="PROSITE" id="PS00107">
    <property type="entry name" value="PROTEIN_KINASE_ATP"/>
    <property type="match status" value="1"/>
</dbReference>
<gene>
    <name evidence="12" type="ORF">AAL_06270</name>
</gene>
<evidence type="ECO:0000313" key="13">
    <source>
        <dbReference type="Proteomes" id="UP000078544"/>
    </source>
</evidence>
<reference evidence="12 13" key="1">
    <citation type="journal article" date="2016" name="Genome Biol. Evol.">
        <title>Divergent and convergent evolution of fungal pathogenicity.</title>
        <authorList>
            <person name="Shang Y."/>
            <person name="Xiao G."/>
            <person name="Zheng P."/>
            <person name="Cen K."/>
            <person name="Zhan S."/>
            <person name="Wang C."/>
        </authorList>
    </citation>
    <scope>NUCLEOTIDE SEQUENCE [LARGE SCALE GENOMIC DNA]</scope>
    <source>
        <strain evidence="12 13">RCEF 2490</strain>
    </source>
</reference>
<evidence type="ECO:0000256" key="9">
    <source>
        <dbReference type="PROSITE-ProRule" id="PRU10141"/>
    </source>
</evidence>
<evidence type="ECO:0000256" key="8">
    <source>
        <dbReference type="ARBA" id="ARBA00048679"/>
    </source>
</evidence>
<dbReference type="EMBL" id="AZGY01000016">
    <property type="protein sequence ID" value="KZZ92060.1"/>
    <property type="molecule type" value="Genomic_DNA"/>
</dbReference>
<keyword evidence="4 9" id="KW-0547">Nucleotide-binding</keyword>
<dbReference type="EC" id="2.7.11.1" evidence="1"/>
<evidence type="ECO:0000256" key="7">
    <source>
        <dbReference type="ARBA" id="ARBA00047899"/>
    </source>
</evidence>
<dbReference type="GO" id="GO:0005524">
    <property type="term" value="F:ATP binding"/>
    <property type="evidence" value="ECO:0007669"/>
    <property type="project" value="UniProtKB-UniRule"/>
</dbReference>
<feature type="binding site" evidence="9">
    <location>
        <position position="82"/>
    </location>
    <ligand>
        <name>ATP</name>
        <dbReference type="ChEBI" id="CHEBI:30616"/>
    </ligand>
</feature>